<dbReference type="EMBL" id="CP093313">
    <property type="protein sequence ID" value="UWZ83701.1"/>
    <property type="molecule type" value="Genomic_DNA"/>
</dbReference>
<proteinExistence type="inferred from homology"/>
<sequence length="934" mass="104185">MPMQARSEDGAEFRWLHKKVLDSRVLDSMEDLSSWSFVGDGEMTLATDRARYGEHALRISSTTNVAQAGGDKEWEDLVATRKFANEDWSRFNRISLWVYPDVVGAPAISCTLVLNNDGKHKLPDSYNEGRHESIPLKNHEWNQIVWEIAPLSRDHVTAVDFAYSLPKKIPDPGDRTVLYIDQLELQTVVPDHVEGWDVAAGKIAFSHSGYTAGSQKSAIASDLAAHEFSLIDQQTGRVVFTRPVEAATTPLGKYQTLDFSHFRQPGTYAIKAGDTLTRSFRIGDDAWRSSIWKAINFMYSERCGTNIPGIHNRCHQDIYTTHGDQRIVVNGGYHDAGDLSATGHTPAMAYALLSLAESLRSQGEDSALTARLLNEARWGLNWVLKTRFGNGYRSTGQLVSYWTDGVMGTADDRFGEAVNNPEWNFRVAAVEALAARMFKGSDPDLAARSLATAEEDWKYAVDGLKTAAPLPEVYGASDELERISYGVVASIELYRATGEQRYADEAVALGDQVLASQERRLQPWSIPLTGYFYTSPKRENLFHRFHVGQEQEPIIALVRLCEALPNHDKWMKWYSAVVLHSQYYLKAASAVDEPFGVLPAAVYRDSEVRLIPESKTWTPLRAADRDAYFQEVHKGIPLGGEYYLRRFPVWFDFRGNSSVLLSQAKALSAAGRLRGDLDAEDLAQKQAQWLVGRNPFSTSLMYGEGYDWTPLYSVRSGQMVGALPVGIETRGMEDAPYWPTQICWTYKEVWTQPVGQWLWLMQDIAVPATVKGMADPSNHRPVEFREQESGQLLTATPSPMDGTFSLHLPEGHYDVRQGSAHTDLTVLPGTSNSIDLRPDRLLDFKVSFQEIPGQSEILIQVSAEGAGPHVFAIRSDNLAVQEQAAIKVDLTPGKVQQIVWHAHVLSTDTPWVAVVVPDDALANRREVTGAEARH</sequence>
<evidence type="ECO:0000256" key="4">
    <source>
        <dbReference type="ARBA" id="ARBA00023295"/>
    </source>
</evidence>
<dbReference type="RefSeq" id="WP_260793066.1">
    <property type="nucleotide sequence ID" value="NZ_CP093313.1"/>
</dbReference>
<dbReference type="Pfam" id="PF02927">
    <property type="entry name" value="CelD_N"/>
    <property type="match status" value="1"/>
</dbReference>
<evidence type="ECO:0000313" key="8">
    <source>
        <dbReference type="EMBL" id="UWZ83701.1"/>
    </source>
</evidence>
<reference evidence="8" key="1">
    <citation type="submission" date="2021-04" db="EMBL/GenBank/DDBJ databases">
        <title>Phylogenetic analysis of Acidobacteriaceae.</title>
        <authorList>
            <person name="Qiu L."/>
            <person name="Zhang Q."/>
        </authorList>
    </citation>
    <scope>NUCLEOTIDE SEQUENCE</scope>
    <source>
        <strain evidence="8">DSM 25168</strain>
    </source>
</reference>
<dbReference type="Gene3D" id="2.60.40.10">
    <property type="entry name" value="Immunoglobulins"/>
    <property type="match status" value="1"/>
</dbReference>
<evidence type="ECO:0000259" key="7">
    <source>
        <dbReference type="Pfam" id="PF02927"/>
    </source>
</evidence>
<keyword evidence="4" id="KW-0326">Glycosidase</keyword>
<dbReference type="InterPro" id="IPR004197">
    <property type="entry name" value="Cellulase_Ig-like"/>
</dbReference>
<dbReference type="AlphaFoldDB" id="A0A9J7BRM7"/>
<protein>
    <submittedName>
        <fullName evidence="8">Glycoside hydrolase family 9 protein</fullName>
    </submittedName>
</protein>
<organism evidence="8 9">
    <name type="scientific">Occallatibacter riparius</name>
    <dbReference type="NCBI Taxonomy" id="1002689"/>
    <lineage>
        <taxon>Bacteria</taxon>
        <taxon>Pseudomonadati</taxon>
        <taxon>Acidobacteriota</taxon>
        <taxon>Terriglobia</taxon>
        <taxon>Terriglobales</taxon>
        <taxon>Acidobacteriaceae</taxon>
        <taxon>Occallatibacter</taxon>
    </lineage>
</organism>
<dbReference type="Proteomes" id="UP001059380">
    <property type="component" value="Chromosome"/>
</dbReference>
<evidence type="ECO:0000256" key="1">
    <source>
        <dbReference type="ARBA" id="ARBA00007072"/>
    </source>
</evidence>
<evidence type="ECO:0000256" key="3">
    <source>
        <dbReference type="ARBA" id="ARBA00023277"/>
    </source>
</evidence>
<dbReference type="GO" id="GO:0000272">
    <property type="term" value="P:polysaccharide catabolic process"/>
    <property type="evidence" value="ECO:0007669"/>
    <property type="project" value="UniProtKB-KW"/>
</dbReference>
<gene>
    <name evidence="8" type="ORF">MOP44_24425</name>
</gene>
<name>A0A9J7BRM7_9BACT</name>
<evidence type="ECO:0000256" key="2">
    <source>
        <dbReference type="ARBA" id="ARBA00022801"/>
    </source>
</evidence>
<evidence type="ECO:0000259" key="6">
    <source>
        <dbReference type="Pfam" id="PF00759"/>
    </source>
</evidence>
<keyword evidence="3" id="KW-0119">Carbohydrate metabolism</keyword>
<comment type="similarity">
    <text evidence="1">Belongs to the glycosyl hydrolase 9 (cellulase E) family.</text>
</comment>
<accession>A0A9J7BRM7</accession>
<dbReference type="Gene3D" id="1.50.10.10">
    <property type="match status" value="1"/>
</dbReference>
<dbReference type="SUPFAM" id="SSF81296">
    <property type="entry name" value="E set domains"/>
    <property type="match status" value="1"/>
</dbReference>
<dbReference type="InterPro" id="IPR001701">
    <property type="entry name" value="Glyco_hydro_9"/>
</dbReference>
<dbReference type="InterPro" id="IPR014756">
    <property type="entry name" value="Ig_E-set"/>
</dbReference>
<feature type="domain" description="Glycoside hydrolase family 9" evidence="6">
    <location>
        <begin position="291"/>
        <end position="706"/>
    </location>
</feature>
<evidence type="ECO:0000313" key="9">
    <source>
        <dbReference type="Proteomes" id="UP001059380"/>
    </source>
</evidence>
<dbReference type="Pfam" id="PF00759">
    <property type="entry name" value="Glyco_hydro_9"/>
    <property type="match status" value="1"/>
</dbReference>
<dbReference type="SUPFAM" id="SSF48208">
    <property type="entry name" value="Six-hairpin glycosidases"/>
    <property type="match status" value="1"/>
</dbReference>
<keyword evidence="5" id="KW-0624">Polysaccharide degradation</keyword>
<evidence type="ECO:0000256" key="5">
    <source>
        <dbReference type="ARBA" id="ARBA00023326"/>
    </source>
</evidence>
<dbReference type="PANTHER" id="PTHR22298">
    <property type="entry name" value="ENDO-1,4-BETA-GLUCANASE"/>
    <property type="match status" value="1"/>
</dbReference>
<dbReference type="InterPro" id="IPR012341">
    <property type="entry name" value="6hp_glycosidase-like_sf"/>
</dbReference>
<keyword evidence="9" id="KW-1185">Reference proteome</keyword>
<dbReference type="InterPro" id="IPR013783">
    <property type="entry name" value="Ig-like_fold"/>
</dbReference>
<feature type="domain" description="Cellulase Ig-like" evidence="7">
    <location>
        <begin position="202"/>
        <end position="274"/>
    </location>
</feature>
<dbReference type="KEGG" id="orp:MOP44_24425"/>
<dbReference type="CDD" id="cd02850">
    <property type="entry name" value="E_set_Cellulase_N"/>
    <property type="match status" value="1"/>
</dbReference>
<dbReference type="GO" id="GO:0008810">
    <property type="term" value="F:cellulase activity"/>
    <property type="evidence" value="ECO:0007669"/>
    <property type="project" value="InterPro"/>
</dbReference>
<keyword evidence="2 8" id="KW-0378">Hydrolase</keyword>
<dbReference type="InterPro" id="IPR008928">
    <property type="entry name" value="6-hairpin_glycosidase_sf"/>
</dbReference>